<dbReference type="Gene3D" id="3.30.160.20">
    <property type="match status" value="1"/>
</dbReference>
<dbReference type="SUPFAM" id="SSF75620">
    <property type="entry name" value="Release factor"/>
    <property type="match status" value="1"/>
</dbReference>
<comment type="caution">
    <text evidence="4">The sequence shown here is derived from an EMBL/GenBank/DDBJ whole genome shotgun (WGS) entry which is preliminary data.</text>
</comment>
<feature type="compositionally biased region" description="Low complexity" evidence="2">
    <location>
        <begin position="113"/>
        <end position="127"/>
    </location>
</feature>
<dbReference type="eggNOG" id="COG1186">
    <property type="taxonomic scope" value="Bacteria"/>
</dbReference>
<feature type="domain" description="Prokaryotic-type class I peptide chain release factors" evidence="3">
    <location>
        <begin position="21"/>
        <end position="37"/>
    </location>
</feature>
<accession>H3ZH04</accession>
<dbReference type="PANTHER" id="PTHR47814:SF1">
    <property type="entry name" value="PEPTIDYL-TRNA HYDROLASE ARFB"/>
    <property type="match status" value="1"/>
</dbReference>
<dbReference type="NCBIfam" id="NF006718">
    <property type="entry name" value="PRK09256.1"/>
    <property type="match status" value="1"/>
</dbReference>
<sequence length="138" mass="15709">MLAITADIYLDEELLSWQFVRASGPGGQHVNKVSTAVLLQLDIRQSGLPDWLQQRLLKLADHRISQSGKITIKCQQSRSQEQNRELALAQLLALLQSATKTQKKRLATKPSYSSQQKRLQSKKQQGQTKALRQQKRFD</sequence>
<dbReference type="PROSITE" id="PS00745">
    <property type="entry name" value="RF_PROK_I"/>
    <property type="match status" value="1"/>
</dbReference>
<protein>
    <recommendedName>
        <fullName evidence="3">Prokaryotic-type class I peptide chain release factors domain-containing protein</fullName>
    </recommendedName>
</protein>
<gene>
    <name evidence="4" type="ORF">AJE_13270</name>
</gene>
<dbReference type="GO" id="GO:0072344">
    <property type="term" value="P:rescue of stalled ribosome"/>
    <property type="evidence" value="ECO:0007669"/>
    <property type="project" value="TreeGrafter"/>
</dbReference>
<proteinExistence type="inferred from homology"/>
<dbReference type="InterPro" id="IPR000352">
    <property type="entry name" value="Pep_chain_release_fac_I"/>
</dbReference>
<dbReference type="GO" id="GO:0003747">
    <property type="term" value="F:translation release factor activity"/>
    <property type="evidence" value="ECO:0007669"/>
    <property type="project" value="InterPro"/>
</dbReference>
<evidence type="ECO:0000256" key="1">
    <source>
        <dbReference type="ARBA" id="ARBA00010835"/>
    </source>
</evidence>
<keyword evidence="5" id="KW-1185">Reference proteome</keyword>
<dbReference type="STRING" id="1129374.AJE_13270"/>
<dbReference type="Pfam" id="PF00472">
    <property type="entry name" value="RF-1"/>
    <property type="match status" value="1"/>
</dbReference>
<evidence type="ECO:0000259" key="3">
    <source>
        <dbReference type="PROSITE" id="PS00745"/>
    </source>
</evidence>
<name>H3ZH04_9ALTE</name>
<organism evidence="4 5">
    <name type="scientific">Alishewanella jeotgali KCTC 22429</name>
    <dbReference type="NCBI Taxonomy" id="1129374"/>
    <lineage>
        <taxon>Bacteria</taxon>
        <taxon>Pseudomonadati</taxon>
        <taxon>Pseudomonadota</taxon>
        <taxon>Gammaproteobacteria</taxon>
        <taxon>Alteromonadales</taxon>
        <taxon>Alteromonadaceae</taxon>
        <taxon>Alishewanella</taxon>
    </lineage>
</organism>
<dbReference type="GO" id="GO:0043022">
    <property type="term" value="F:ribosome binding"/>
    <property type="evidence" value="ECO:0007669"/>
    <property type="project" value="TreeGrafter"/>
</dbReference>
<dbReference type="PATRIC" id="fig|1129374.4.peg.2634"/>
<dbReference type="EMBL" id="AHTH01000045">
    <property type="protein sequence ID" value="EHR40144.1"/>
    <property type="molecule type" value="Genomic_DNA"/>
</dbReference>
<evidence type="ECO:0000313" key="5">
    <source>
        <dbReference type="Proteomes" id="UP000012046"/>
    </source>
</evidence>
<dbReference type="RefSeq" id="WP_008951288.1">
    <property type="nucleotide sequence ID" value="NZ_AHTH01000045.1"/>
</dbReference>
<evidence type="ECO:0000313" key="4">
    <source>
        <dbReference type="EMBL" id="EHR40144.1"/>
    </source>
</evidence>
<dbReference type="InterPro" id="IPR045853">
    <property type="entry name" value="Pep_chain_release_fac_I_sf"/>
</dbReference>
<reference evidence="4 5" key="1">
    <citation type="journal article" date="2012" name="J. Bacteriol.">
        <title>Genome Sequence of Extracellular-Protease-Producing Alishewanella jeotgali Isolated from Traditional Korean Fermented Seafood.</title>
        <authorList>
            <person name="Jung J."/>
            <person name="Chun J."/>
            <person name="Park W."/>
        </authorList>
    </citation>
    <scope>NUCLEOTIDE SEQUENCE [LARGE SCALE GENOMIC DNA]</scope>
    <source>
        <strain evidence="4 5">KCTC 22429</strain>
    </source>
</reference>
<feature type="region of interest" description="Disordered" evidence="2">
    <location>
        <begin position="102"/>
        <end position="138"/>
    </location>
</feature>
<dbReference type="GO" id="GO:0004045">
    <property type="term" value="F:peptidyl-tRNA hydrolase activity"/>
    <property type="evidence" value="ECO:0007669"/>
    <property type="project" value="TreeGrafter"/>
</dbReference>
<dbReference type="PANTHER" id="PTHR47814">
    <property type="entry name" value="PEPTIDYL-TRNA HYDROLASE ARFB"/>
    <property type="match status" value="1"/>
</dbReference>
<dbReference type="Proteomes" id="UP000012046">
    <property type="component" value="Unassembled WGS sequence"/>
</dbReference>
<dbReference type="AlphaFoldDB" id="H3ZH04"/>
<comment type="similarity">
    <text evidence="1">Belongs to the prokaryotic/mitochondrial release factor family.</text>
</comment>
<evidence type="ECO:0000256" key="2">
    <source>
        <dbReference type="SAM" id="MobiDB-lite"/>
    </source>
</evidence>